<proteinExistence type="predicted"/>
<protein>
    <submittedName>
        <fullName evidence="1">Uncharacterized protein</fullName>
    </submittedName>
</protein>
<dbReference type="EMBL" id="KV417609">
    <property type="protein sequence ID" value="KZP15014.1"/>
    <property type="molecule type" value="Genomic_DNA"/>
</dbReference>
<sequence length="116" mass="13137">MRSLPCLLCARMSRGHNSYVPRLLNDLECDRGQEARERVCHNGTRSPGTLYLVARIVSPGSDHLICSPQSRICCLNATTEHFRSRTPYLLLVVAAAFSRKRRADIEFLFRFAPKSS</sequence>
<dbReference type="AlphaFoldDB" id="A0A166DS71"/>
<gene>
    <name evidence="1" type="ORF">FIBSPDRAFT_95578</name>
</gene>
<reference evidence="1" key="1">
    <citation type="journal article" date="2016" name="Mol. Biol. Evol.">
        <title>Comparative Genomics of Early-Diverging Mushroom-Forming Fungi Provides Insights into the Origins of Lignocellulose Decay Capabilities.</title>
        <authorList>
            <person name="Nagy L.G."/>
            <person name="Riley R."/>
            <person name="Tritt A."/>
            <person name="Adam C."/>
            <person name="Daum C."/>
            <person name="Floudas D."/>
            <person name="Sun H."/>
            <person name="Yadav J.S."/>
            <person name="Pangilinan J."/>
            <person name="Larsson K.H."/>
            <person name="Matsuura K."/>
            <person name="Barry K."/>
            <person name="Labutti K."/>
            <person name="Kuo R."/>
            <person name="Ohm R.A."/>
            <person name="Bhattacharya S.S."/>
            <person name="Shirouzu T."/>
            <person name="Yoshinaga Y."/>
            <person name="Martin F.M."/>
            <person name="Grigoriev I.V."/>
            <person name="Hibbett D.S."/>
        </authorList>
    </citation>
    <scope>NUCLEOTIDE SEQUENCE [LARGE SCALE GENOMIC DNA]</scope>
    <source>
        <strain evidence="1">CBS 109695</strain>
    </source>
</reference>
<name>A0A166DS71_9AGAM</name>
<organism evidence="1">
    <name type="scientific">Athelia psychrophila</name>
    <dbReference type="NCBI Taxonomy" id="1759441"/>
    <lineage>
        <taxon>Eukaryota</taxon>
        <taxon>Fungi</taxon>
        <taxon>Dikarya</taxon>
        <taxon>Basidiomycota</taxon>
        <taxon>Agaricomycotina</taxon>
        <taxon>Agaricomycetes</taxon>
        <taxon>Agaricomycetidae</taxon>
        <taxon>Atheliales</taxon>
        <taxon>Atheliaceae</taxon>
        <taxon>Athelia</taxon>
    </lineage>
</organism>
<evidence type="ECO:0000313" key="1">
    <source>
        <dbReference type="EMBL" id="KZP15014.1"/>
    </source>
</evidence>
<accession>A0A166DS71</accession>